<comment type="caution">
    <text evidence="1">The sequence shown here is derived from an EMBL/GenBank/DDBJ whole genome shotgun (WGS) entry which is preliminary data.</text>
</comment>
<dbReference type="AlphaFoldDB" id="A0A4U0PPC1"/>
<dbReference type="RefSeq" id="WP_136774187.1">
    <property type="nucleotide sequence ID" value="NZ_SUMF01000020.1"/>
</dbReference>
<reference evidence="1 2" key="1">
    <citation type="submission" date="2019-04" db="EMBL/GenBank/DDBJ databases">
        <title>Chitiniphilus eburnea sp. nov., a novel chitinolytic bacterium isolated from aquaculture sludge.</title>
        <authorList>
            <person name="Sheng M."/>
        </authorList>
    </citation>
    <scope>NUCLEOTIDE SEQUENCE [LARGE SCALE GENOMIC DNA]</scope>
    <source>
        <strain evidence="1 2">HX-2-15</strain>
    </source>
</reference>
<organism evidence="1 2">
    <name type="scientific">Chitiniphilus eburneus</name>
    <dbReference type="NCBI Taxonomy" id="2571148"/>
    <lineage>
        <taxon>Bacteria</taxon>
        <taxon>Pseudomonadati</taxon>
        <taxon>Pseudomonadota</taxon>
        <taxon>Betaproteobacteria</taxon>
        <taxon>Neisseriales</taxon>
        <taxon>Chitinibacteraceae</taxon>
        <taxon>Chitiniphilus</taxon>
    </lineage>
</organism>
<sequence length="74" mass="7965">MSKAGEYSQEQQELANKVSNALPDLMEKFNEVLKKSGFVGVQMKSFELTTDPLQVYSGACCCCGASNVCCNSAC</sequence>
<keyword evidence="2" id="KW-1185">Reference proteome</keyword>
<evidence type="ECO:0000313" key="2">
    <source>
        <dbReference type="Proteomes" id="UP000310016"/>
    </source>
</evidence>
<evidence type="ECO:0000313" key="1">
    <source>
        <dbReference type="EMBL" id="TJZ69750.1"/>
    </source>
</evidence>
<gene>
    <name evidence="1" type="ORF">FAZ21_14625</name>
</gene>
<dbReference type="EMBL" id="SUMF01000020">
    <property type="protein sequence ID" value="TJZ69750.1"/>
    <property type="molecule type" value="Genomic_DNA"/>
</dbReference>
<name>A0A4U0PPC1_9NEIS</name>
<protein>
    <submittedName>
        <fullName evidence="1">Uncharacterized protein</fullName>
    </submittedName>
</protein>
<accession>A0A4U0PPC1</accession>
<proteinExistence type="predicted"/>
<dbReference type="Proteomes" id="UP000310016">
    <property type="component" value="Unassembled WGS sequence"/>
</dbReference>